<reference evidence="1 2" key="1">
    <citation type="submission" date="2020-07" db="EMBL/GenBank/DDBJ databases">
        <authorList>
            <person name="Sun Q."/>
        </authorList>
    </citation>
    <scope>NUCLEOTIDE SEQUENCE [LARGE SCALE GENOMIC DNA]</scope>
    <source>
        <strain evidence="1 2">WYCCWR 11290</strain>
    </source>
</reference>
<evidence type="ECO:0000313" key="1">
    <source>
        <dbReference type="EMBL" id="NZD62614.1"/>
    </source>
</evidence>
<sequence length="88" mass="10059">MSENHFDPILEELKERSVDRLMKADTFDASAFEALKDHLWRKAEGLKHESSISKQVLFSLRSAVATIRSRAEYLPSVREQLIGLTILS</sequence>
<evidence type="ECO:0000313" key="2">
    <source>
        <dbReference type="Proteomes" id="UP000532162"/>
    </source>
</evidence>
<dbReference type="EMBL" id="JACCPJ010000002">
    <property type="protein sequence ID" value="NZD62614.1"/>
    <property type="molecule type" value="Genomic_DNA"/>
</dbReference>
<dbReference type="Proteomes" id="UP000532162">
    <property type="component" value="Unassembled WGS sequence"/>
</dbReference>
<protein>
    <submittedName>
        <fullName evidence="1">Uncharacterized protein</fullName>
    </submittedName>
</protein>
<comment type="caution">
    <text evidence="1">The sequence shown here is derived from an EMBL/GenBank/DDBJ whole genome shotgun (WGS) entry which is preliminary data.</text>
</comment>
<proteinExistence type="predicted"/>
<name>A0A7Z0RJF5_9HYPH</name>
<dbReference type="RefSeq" id="WP_180695113.1">
    <property type="nucleotide sequence ID" value="NZ_JACCPJ010000002.1"/>
</dbReference>
<dbReference type="AlphaFoldDB" id="A0A7Z0RJF5"/>
<accession>A0A7Z0RJF5</accession>
<organism evidence="1 2">
    <name type="scientific">Rhizobium changzhiense</name>
    <dbReference type="NCBI Taxonomy" id="2692317"/>
    <lineage>
        <taxon>Bacteria</taxon>
        <taxon>Pseudomonadati</taxon>
        <taxon>Pseudomonadota</taxon>
        <taxon>Alphaproteobacteria</taxon>
        <taxon>Hyphomicrobiales</taxon>
        <taxon>Rhizobiaceae</taxon>
        <taxon>Rhizobium/Agrobacterium group</taxon>
        <taxon>Rhizobium</taxon>
    </lineage>
</organism>
<gene>
    <name evidence="1" type="ORF">HX900_16015</name>
</gene>